<evidence type="ECO:0000313" key="4">
    <source>
        <dbReference type="Proteomes" id="UP001208570"/>
    </source>
</evidence>
<gene>
    <name evidence="3" type="ORF">LSH36_47g07029</name>
</gene>
<feature type="signal peptide" evidence="1">
    <location>
        <begin position="1"/>
        <end position="31"/>
    </location>
</feature>
<evidence type="ECO:0000256" key="1">
    <source>
        <dbReference type="SAM" id="SignalP"/>
    </source>
</evidence>
<dbReference type="InterPro" id="IPR043159">
    <property type="entry name" value="Lectin_gal-bd_sf"/>
</dbReference>
<dbReference type="AlphaFoldDB" id="A0AAD9K7V8"/>
<dbReference type="Gene3D" id="2.60.120.740">
    <property type="match status" value="1"/>
</dbReference>
<protein>
    <recommendedName>
        <fullName evidence="2">SUEL-type lectin domain-containing protein</fullName>
    </recommendedName>
</protein>
<dbReference type="EMBL" id="JAODUP010000047">
    <property type="protein sequence ID" value="KAK2165658.1"/>
    <property type="molecule type" value="Genomic_DNA"/>
</dbReference>
<name>A0AAD9K7V8_9ANNE</name>
<feature type="chain" id="PRO_5041949724" description="SUEL-type lectin domain-containing protein" evidence="1">
    <location>
        <begin position="32"/>
        <end position="240"/>
    </location>
</feature>
<dbReference type="Pfam" id="PF02140">
    <property type="entry name" value="SUEL_Lectin"/>
    <property type="match status" value="1"/>
</dbReference>
<dbReference type="PANTHER" id="PTHR46780">
    <property type="entry name" value="PROTEIN EVA-1"/>
    <property type="match status" value="1"/>
</dbReference>
<sequence>MTYSWITSSLRRVNCPPVIYLIVAFVLPALAISQGTQEVCQWETFKAECPDGHVIVIAKAVYGRMRLGRCVKENLGYLGCQSDVKTIVDMKCSGRRRCEITIPDVDLDKTKPCSELTNYLEVRYECRKDTTISGLPQTRGAFYRPSSASPSFRSESSPSIGFLSAEQRRHMSPLSFHNRLTDLLTVLLTPLLMAVRLRLIFPRSPCAARRRPFAFNNLMKPTVGHQELSPHAPASSSPLK</sequence>
<comment type="caution">
    <text evidence="3">The sequence shown here is derived from an EMBL/GenBank/DDBJ whole genome shotgun (WGS) entry which is preliminary data.</text>
</comment>
<feature type="domain" description="SUEL-type lectin" evidence="2">
    <location>
        <begin position="39"/>
        <end position="127"/>
    </location>
</feature>
<evidence type="ECO:0000313" key="3">
    <source>
        <dbReference type="EMBL" id="KAK2165658.1"/>
    </source>
</evidence>
<dbReference type="Proteomes" id="UP001208570">
    <property type="component" value="Unassembled WGS sequence"/>
</dbReference>
<accession>A0AAD9K7V8</accession>
<evidence type="ECO:0000259" key="2">
    <source>
        <dbReference type="PROSITE" id="PS50228"/>
    </source>
</evidence>
<proteinExistence type="predicted"/>
<organism evidence="3 4">
    <name type="scientific">Paralvinella palmiformis</name>
    <dbReference type="NCBI Taxonomy" id="53620"/>
    <lineage>
        <taxon>Eukaryota</taxon>
        <taxon>Metazoa</taxon>
        <taxon>Spiralia</taxon>
        <taxon>Lophotrochozoa</taxon>
        <taxon>Annelida</taxon>
        <taxon>Polychaeta</taxon>
        <taxon>Sedentaria</taxon>
        <taxon>Canalipalpata</taxon>
        <taxon>Terebellida</taxon>
        <taxon>Terebelliformia</taxon>
        <taxon>Alvinellidae</taxon>
        <taxon>Paralvinella</taxon>
    </lineage>
</organism>
<keyword evidence="1" id="KW-0732">Signal</keyword>
<dbReference type="GO" id="GO:0030246">
    <property type="term" value="F:carbohydrate binding"/>
    <property type="evidence" value="ECO:0007669"/>
    <property type="project" value="InterPro"/>
</dbReference>
<dbReference type="PROSITE" id="PS50228">
    <property type="entry name" value="SUEL_LECTIN"/>
    <property type="match status" value="1"/>
</dbReference>
<keyword evidence="4" id="KW-1185">Reference proteome</keyword>
<dbReference type="InterPro" id="IPR000922">
    <property type="entry name" value="Lectin_gal-bd_dom"/>
</dbReference>
<reference evidence="3" key="1">
    <citation type="journal article" date="2023" name="Mol. Biol. Evol.">
        <title>Third-Generation Sequencing Reveals the Adaptive Role of the Epigenome in Three Deep-Sea Polychaetes.</title>
        <authorList>
            <person name="Perez M."/>
            <person name="Aroh O."/>
            <person name="Sun Y."/>
            <person name="Lan Y."/>
            <person name="Juniper S.K."/>
            <person name="Young C.R."/>
            <person name="Angers B."/>
            <person name="Qian P.Y."/>
        </authorList>
    </citation>
    <scope>NUCLEOTIDE SEQUENCE</scope>
    <source>
        <strain evidence="3">P08H-3</strain>
    </source>
</reference>
<dbReference type="CDD" id="cd22823">
    <property type="entry name" value="Gal_Rha_Lectin"/>
    <property type="match status" value="1"/>
</dbReference>